<dbReference type="InterPro" id="IPR011990">
    <property type="entry name" value="TPR-like_helical_dom_sf"/>
</dbReference>
<accession>A0AAV7FEV0</accession>
<proteinExistence type="predicted"/>
<dbReference type="PANTHER" id="PTHR40375:SF2">
    <property type="entry name" value="SPORULATION-SPECIFIC PROTEIN 22"/>
    <property type="match status" value="1"/>
</dbReference>
<dbReference type="PANTHER" id="PTHR40375">
    <property type="entry name" value="SPORULATION-SPECIFIC PROTEIN 22"/>
    <property type="match status" value="1"/>
</dbReference>
<dbReference type="GO" id="GO:0090173">
    <property type="term" value="P:regulation of synaptonemal complex assembly"/>
    <property type="evidence" value="ECO:0007669"/>
    <property type="project" value="InterPro"/>
</dbReference>
<evidence type="ECO:0000313" key="4">
    <source>
        <dbReference type="Proteomes" id="UP000825729"/>
    </source>
</evidence>
<sequence length="933" mass="104501">MRISEISPELQPTSPDSLSLLLGELEASIKEMESLPSCDLLQVKISSRIQKILPPLNAFLPLPESRKLQIWKLSYRLWNGCVDHYNAFDVRSDGDDKNKTTLLYFKEEQAKLRQMAADLLYLAANVSGISSPAFKTASFYHRAGLIWHEIKRFNEAANCFERATDLIAKVDMQRISDREEQNLLSDLNISRAKTAWEMSERNLALILLSRCKNLLFGISESSKMLAEQYLQFGKLVISKEGQSAVGEALKLFNEALDVCDKGLKGTKRPEEAIALKNIREKALEFVAAAHLLGEEFDNVLKCVRLLRETHKSSKHPSVAFMAMKAYLGQARHGEAEKELKSMVINKEIPEALCASAVETFFKEVGSADAEVANTVFIGLLQRGHITAGAVLRVTQAVASESGDFSRSRTKVVAELVSDERTLALFSGDGEAIAEKRVAMHAVLWNRGAEHFKRKEYDVSAEMFEKSMLYVDQGNRVLRSKAFRVLCLCHLACSHLDRAEEYINEAEKLNPNISSAFLKFKILLQKNEQDRANHQIQAMVHCVDFKPEFLTLSAHEAMASRALPLAIASLVILLNLCSSGKEMPLTEVTILRHIIALLLRSDDPDESDILKYTKRARDRSMEIGHYQFFGEGAVGKSEFNWFARHSWNMGLKTWKEGKFDICSDFWELASEFYDAPSDGGEEHRWDVCKALILCASAMINSKKQEKSDLTDSEAKKALQMVDRAGKILLSSPSSGVCALDEKCGIEADLLSLHTMSAYYLKKRVSGGCQKQLIKNFASSKACTLQHLLSLGAHVSEGPQADLEDAEFTYQTCLSALLTDSIPDYGTVSFVIRKLVILTGLRHGEVGDEVYAVYREAYRIMVGLRETEYPLEEGKWLATTAWNRSVLPGRLKQVEAARRWMEMGLQLARQVPGLEAYASRMEKCLSALQNDNPSS</sequence>
<evidence type="ECO:0000256" key="2">
    <source>
        <dbReference type="ARBA" id="ARBA00031845"/>
    </source>
</evidence>
<dbReference type="GO" id="GO:0051321">
    <property type="term" value="P:meiotic cell cycle"/>
    <property type="evidence" value="ECO:0007669"/>
    <property type="project" value="UniProtKB-KW"/>
</dbReference>
<dbReference type="Gene3D" id="1.25.40.10">
    <property type="entry name" value="Tetratricopeptide repeat domain"/>
    <property type="match status" value="2"/>
</dbReference>
<dbReference type="EMBL" id="JAINDJ010000002">
    <property type="protein sequence ID" value="KAG9459351.1"/>
    <property type="molecule type" value="Genomic_DNA"/>
</dbReference>
<evidence type="ECO:0000256" key="1">
    <source>
        <dbReference type="ARBA" id="ARBA00023254"/>
    </source>
</evidence>
<dbReference type="InterPro" id="IPR013940">
    <property type="entry name" value="Spo22/ZIP4/TEX11"/>
</dbReference>
<dbReference type="AlphaFoldDB" id="A0AAV7FEV0"/>
<dbReference type="InterPro" id="IPR039057">
    <property type="entry name" value="Spo22/ZIP4"/>
</dbReference>
<dbReference type="InterPro" id="IPR019734">
    <property type="entry name" value="TPR_rpt"/>
</dbReference>
<dbReference type="SUPFAM" id="SSF48452">
    <property type="entry name" value="TPR-like"/>
    <property type="match status" value="1"/>
</dbReference>
<keyword evidence="1" id="KW-0469">Meiosis</keyword>
<reference evidence="3 4" key="1">
    <citation type="submission" date="2021-07" db="EMBL/GenBank/DDBJ databases">
        <title>The Aristolochia fimbriata genome: insights into angiosperm evolution, floral development and chemical biosynthesis.</title>
        <authorList>
            <person name="Jiao Y."/>
        </authorList>
    </citation>
    <scope>NUCLEOTIDE SEQUENCE [LARGE SCALE GENOMIC DNA]</scope>
    <source>
        <strain evidence="3">IBCAS-2021</strain>
        <tissue evidence="3">Leaf</tissue>
    </source>
</reference>
<protein>
    <recommendedName>
        <fullName evidence="2">Protein ZIP4 homolog</fullName>
    </recommendedName>
</protein>
<name>A0AAV7FEV0_ARIFI</name>
<dbReference type="Pfam" id="PF08631">
    <property type="entry name" value="SPO22"/>
    <property type="match status" value="1"/>
</dbReference>
<gene>
    <name evidence="3" type="ORF">H6P81_003859</name>
</gene>
<organism evidence="3 4">
    <name type="scientific">Aristolochia fimbriata</name>
    <name type="common">White veined hardy Dutchman's pipe vine</name>
    <dbReference type="NCBI Taxonomy" id="158543"/>
    <lineage>
        <taxon>Eukaryota</taxon>
        <taxon>Viridiplantae</taxon>
        <taxon>Streptophyta</taxon>
        <taxon>Embryophyta</taxon>
        <taxon>Tracheophyta</taxon>
        <taxon>Spermatophyta</taxon>
        <taxon>Magnoliopsida</taxon>
        <taxon>Magnoliidae</taxon>
        <taxon>Piperales</taxon>
        <taxon>Aristolochiaceae</taxon>
        <taxon>Aristolochia</taxon>
    </lineage>
</organism>
<dbReference type="Proteomes" id="UP000825729">
    <property type="component" value="Unassembled WGS sequence"/>
</dbReference>
<keyword evidence="4" id="KW-1185">Reference proteome</keyword>
<dbReference type="SMART" id="SM00028">
    <property type="entry name" value="TPR"/>
    <property type="match status" value="3"/>
</dbReference>
<comment type="caution">
    <text evidence="3">The sequence shown here is derived from an EMBL/GenBank/DDBJ whole genome shotgun (WGS) entry which is preliminary data.</text>
</comment>
<evidence type="ECO:0000313" key="3">
    <source>
        <dbReference type="EMBL" id="KAG9459351.1"/>
    </source>
</evidence>